<gene>
    <name evidence="9" type="ORF">P153DRAFT_395502</name>
</gene>
<dbReference type="Pfam" id="PF05721">
    <property type="entry name" value="PhyH"/>
    <property type="match status" value="1"/>
</dbReference>
<keyword evidence="10" id="KW-1185">Reference proteome</keyword>
<evidence type="ECO:0000256" key="5">
    <source>
        <dbReference type="ARBA" id="ARBA00022964"/>
    </source>
</evidence>
<comment type="cofactor">
    <cofactor evidence="1">
        <name>Fe cation</name>
        <dbReference type="ChEBI" id="CHEBI:24875"/>
    </cofactor>
</comment>
<protein>
    <recommendedName>
        <fullName evidence="11">PhyH-domain-containing protein</fullName>
    </recommendedName>
</protein>
<dbReference type="Gene3D" id="2.60.120.620">
    <property type="entry name" value="q2cbj1_9rhob like domain"/>
    <property type="match status" value="1"/>
</dbReference>
<evidence type="ECO:0000256" key="7">
    <source>
        <dbReference type="ARBA" id="ARBA00023004"/>
    </source>
</evidence>
<evidence type="ECO:0000256" key="3">
    <source>
        <dbReference type="ARBA" id="ARBA00011738"/>
    </source>
</evidence>
<dbReference type="SUPFAM" id="SSF51197">
    <property type="entry name" value="Clavaminate synthase-like"/>
    <property type="match status" value="1"/>
</dbReference>
<evidence type="ECO:0000256" key="4">
    <source>
        <dbReference type="ARBA" id="ARBA00022723"/>
    </source>
</evidence>
<dbReference type="GeneID" id="54411839"/>
<evidence type="ECO:0000256" key="6">
    <source>
        <dbReference type="ARBA" id="ARBA00023002"/>
    </source>
</evidence>
<name>A0A6A6AHS8_9PLEO</name>
<accession>A0A6A6AHS8</accession>
<dbReference type="PANTHER" id="PTHR20883:SF45">
    <property type="entry name" value="PHYTANOYL-COA DIOXYGENASE FAMILY PROTEIN"/>
    <property type="match status" value="1"/>
</dbReference>
<evidence type="ECO:0000313" key="9">
    <source>
        <dbReference type="EMBL" id="KAF2131116.1"/>
    </source>
</evidence>
<evidence type="ECO:0008006" key="11">
    <source>
        <dbReference type="Google" id="ProtNLM"/>
    </source>
</evidence>
<dbReference type="GO" id="GO:0051213">
    <property type="term" value="F:dioxygenase activity"/>
    <property type="evidence" value="ECO:0007669"/>
    <property type="project" value="UniProtKB-KW"/>
</dbReference>
<reference evidence="9" key="1">
    <citation type="journal article" date="2020" name="Stud. Mycol.">
        <title>101 Dothideomycetes genomes: a test case for predicting lifestyles and emergence of pathogens.</title>
        <authorList>
            <person name="Haridas S."/>
            <person name="Albert R."/>
            <person name="Binder M."/>
            <person name="Bloem J."/>
            <person name="Labutti K."/>
            <person name="Salamov A."/>
            <person name="Andreopoulos B."/>
            <person name="Baker S."/>
            <person name="Barry K."/>
            <person name="Bills G."/>
            <person name="Bluhm B."/>
            <person name="Cannon C."/>
            <person name="Castanera R."/>
            <person name="Culley D."/>
            <person name="Daum C."/>
            <person name="Ezra D."/>
            <person name="Gonzalez J."/>
            <person name="Henrissat B."/>
            <person name="Kuo A."/>
            <person name="Liang C."/>
            <person name="Lipzen A."/>
            <person name="Lutzoni F."/>
            <person name="Magnuson J."/>
            <person name="Mondo S."/>
            <person name="Nolan M."/>
            <person name="Ohm R."/>
            <person name="Pangilinan J."/>
            <person name="Park H.-J."/>
            <person name="Ramirez L."/>
            <person name="Alfaro M."/>
            <person name="Sun H."/>
            <person name="Tritt A."/>
            <person name="Yoshinaga Y."/>
            <person name="Zwiers L.-H."/>
            <person name="Turgeon B."/>
            <person name="Goodwin S."/>
            <person name="Spatafora J."/>
            <person name="Crous P."/>
            <person name="Grigoriev I."/>
        </authorList>
    </citation>
    <scope>NUCLEOTIDE SEQUENCE</scope>
    <source>
        <strain evidence="9">CBS 119687</strain>
    </source>
</reference>
<organism evidence="9 10">
    <name type="scientific">Dothidotthia symphoricarpi CBS 119687</name>
    <dbReference type="NCBI Taxonomy" id="1392245"/>
    <lineage>
        <taxon>Eukaryota</taxon>
        <taxon>Fungi</taxon>
        <taxon>Dikarya</taxon>
        <taxon>Ascomycota</taxon>
        <taxon>Pezizomycotina</taxon>
        <taxon>Dothideomycetes</taxon>
        <taxon>Pleosporomycetidae</taxon>
        <taxon>Pleosporales</taxon>
        <taxon>Dothidotthiaceae</taxon>
        <taxon>Dothidotthia</taxon>
    </lineage>
</organism>
<evidence type="ECO:0000256" key="8">
    <source>
        <dbReference type="SAM" id="MobiDB-lite"/>
    </source>
</evidence>
<dbReference type="GO" id="GO:0046872">
    <property type="term" value="F:metal ion binding"/>
    <property type="evidence" value="ECO:0007669"/>
    <property type="project" value="UniProtKB-KW"/>
</dbReference>
<evidence type="ECO:0000256" key="1">
    <source>
        <dbReference type="ARBA" id="ARBA00001962"/>
    </source>
</evidence>
<keyword evidence="4" id="KW-0479">Metal-binding</keyword>
<feature type="compositionally biased region" description="Basic and acidic residues" evidence="8">
    <location>
        <begin position="168"/>
        <end position="177"/>
    </location>
</feature>
<dbReference type="OrthoDB" id="445007at2759"/>
<dbReference type="Proteomes" id="UP000799771">
    <property type="component" value="Unassembled WGS sequence"/>
</dbReference>
<proteinExistence type="inferred from homology"/>
<keyword evidence="5" id="KW-0223">Dioxygenase</keyword>
<evidence type="ECO:0000313" key="10">
    <source>
        <dbReference type="Proteomes" id="UP000799771"/>
    </source>
</evidence>
<dbReference type="InterPro" id="IPR008775">
    <property type="entry name" value="Phytyl_CoA_dOase-like"/>
</dbReference>
<dbReference type="PANTHER" id="PTHR20883">
    <property type="entry name" value="PHYTANOYL-COA DIOXYGENASE DOMAIN CONTAINING 1"/>
    <property type="match status" value="1"/>
</dbReference>
<comment type="subunit">
    <text evidence="3">Homodimer.</text>
</comment>
<feature type="region of interest" description="Disordered" evidence="8">
    <location>
        <begin position="137"/>
        <end position="181"/>
    </location>
</feature>
<keyword evidence="7" id="KW-0408">Iron</keyword>
<feature type="compositionally biased region" description="Polar residues" evidence="8">
    <location>
        <begin position="146"/>
        <end position="158"/>
    </location>
</feature>
<keyword evidence="6" id="KW-0560">Oxidoreductase</keyword>
<comment type="similarity">
    <text evidence="2">Belongs to the PhyH family.</text>
</comment>
<dbReference type="RefSeq" id="XP_033525503.1">
    <property type="nucleotide sequence ID" value="XM_033671407.1"/>
</dbReference>
<sequence length="309" mass="33776">MTPALLWDDALDFGRLVAAQYPTSRRGNSPTIAEFHAAAYSREGDLVQDVVQHLRISGCCLVRRMCSEGTLNAMEEEIRPYIAATRKAETKQDAINLPSIETVTGLLSKSRTYASSVAGNKVWHGICEYFLASQPTKSRQGEETHSSASPPELSSTMAFSAGPGTRAQDVHRGDNTHHVQRPAAQRYVLGRDTTLSLSVAGTPCTKQNGAIRIIPGSHLWDYTIAPLSYTDFPEQFAHAEMMPGDALFLLGSVYHGAGSNTTTHEEQLVYASFATRSHLRQEESHINERLGEYRGADAKSSMGCGIQDM</sequence>
<dbReference type="EMBL" id="ML977503">
    <property type="protein sequence ID" value="KAF2131116.1"/>
    <property type="molecule type" value="Genomic_DNA"/>
</dbReference>
<evidence type="ECO:0000256" key="2">
    <source>
        <dbReference type="ARBA" id="ARBA00005830"/>
    </source>
</evidence>
<dbReference type="AlphaFoldDB" id="A0A6A6AHS8"/>